<evidence type="ECO:0000313" key="6">
    <source>
        <dbReference type="EMBL" id="CDG03693.1"/>
    </source>
</evidence>
<dbReference type="InterPro" id="IPR052021">
    <property type="entry name" value="Type-I_RS_S_subunit"/>
</dbReference>
<dbReference type="Gene3D" id="1.10.287.1120">
    <property type="entry name" value="Bipartite methylase S protein"/>
    <property type="match status" value="1"/>
</dbReference>
<reference evidence="6 7" key="1">
    <citation type="journal article" date="2013" name="Appl. Environ. Microbiol.">
        <title>The Carbohydrate Metabolism Signature of Lactococcus lactis Strain A12 Reveals Its Sourdough Ecosystem Origin.</title>
        <authorList>
            <person name="Passerini D."/>
            <person name="Coddeville M."/>
            <person name="Le Bourgeois P."/>
            <person name="Loubiere P."/>
            <person name="Ritzenthaler P."/>
            <person name="Fontagne-Faucher C."/>
            <person name="Daveran-Mingot M.L."/>
            <person name="Cocaign-Bousquet M."/>
        </authorList>
    </citation>
    <scope>NUCLEOTIDE SEQUENCE [LARGE SCALE GENOMIC DNA]</scope>
    <source>
        <strain evidence="6 7">A12</strain>
    </source>
</reference>
<sequence>MSENKKIIPKRRFKEFQNADAWEQRELGDLAEIVRGASPRPIQNPKWFDRNSEIGWLRISDVTEQNGRIHFLEQRISEAGQGKTRVLHSSHLLLSIAATVGKPVVNYVPTGVHDGFLIFLNPKFDLEFMFQWLEMFRPQWQKYGQPGSQVNLNSDLVKNQKIFIPSLGEQKEISSFFTNLDQTIAFQQRKLEKMKSMKSAYLSEMFPAEGERKPKRRFPGFTDDWEQRELSKIATMNARIGWQNLRTSEFLDEGNYMLITGTDFEDGKINYSTCHFVEKERYEQDKNIQIKNGSILITKDGTLGKVAYVEGLSTPATLNAGVFNVKIKNPLDADEKYLFQYLKAPFLMDYVNKRATGGTIKHLNQNILVDFPVLMPKKDEQAKIGDFFHDLDQTIAFQQQKLEKLQNIKKAYLNEMFI</sequence>
<dbReference type="CDD" id="cd16961">
    <property type="entry name" value="RMtype1_S_TRD-CR_like"/>
    <property type="match status" value="1"/>
</dbReference>
<dbReference type="AlphaFoldDB" id="S6EWF6"/>
<keyword evidence="2" id="KW-0680">Restriction system</keyword>
<gene>
    <name evidence="6" type="primary">hsdS</name>
    <name evidence="6" type="ORF">O9U_11095</name>
</gene>
<evidence type="ECO:0000256" key="1">
    <source>
        <dbReference type="ARBA" id="ARBA00010923"/>
    </source>
</evidence>
<dbReference type="Proteomes" id="UP000015361">
    <property type="component" value="Unassembled WGS sequence"/>
</dbReference>
<evidence type="ECO:0000256" key="4">
    <source>
        <dbReference type="SAM" id="Coils"/>
    </source>
</evidence>
<keyword evidence="4" id="KW-0175">Coiled coil</keyword>
<dbReference type="Pfam" id="PF01420">
    <property type="entry name" value="Methylase_S"/>
    <property type="match status" value="2"/>
</dbReference>
<dbReference type="GO" id="GO:0009307">
    <property type="term" value="P:DNA restriction-modification system"/>
    <property type="evidence" value="ECO:0007669"/>
    <property type="project" value="UniProtKB-KW"/>
</dbReference>
<comment type="caution">
    <text evidence="6">The sequence shown here is derived from an EMBL/GenBank/DDBJ whole genome shotgun (WGS) entry which is preliminary data.</text>
</comment>
<proteinExistence type="inferred from homology"/>
<protein>
    <submittedName>
        <fullName evidence="6">Type I R/M system specificity subunit</fullName>
    </submittedName>
</protein>
<dbReference type="EMBL" id="CBLU010000005">
    <property type="protein sequence ID" value="CDG03693.1"/>
    <property type="molecule type" value="Genomic_DNA"/>
</dbReference>
<evidence type="ECO:0000259" key="5">
    <source>
        <dbReference type="Pfam" id="PF01420"/>
    </source>
</evidence>
<dbReference type="Gene3D" id="3.90.220.20">
    <property type="entry name" value="DNA methylase specificity domains"/>
    <property type="match status" value="2"/>
</dbReference>
<dbReference type="InterPro" id="IPR000055">
    <property type="entry name" value="Restrct_endonuc_typeI_TRD"/>
</dbReference>
<evidence type="ECO:0000256" key="2">
    <source>
        <dbReference type="ARBA" id="ARBA00022747"/>
    </source>
</evidence>
<dbReference type="PANTHER" id="PTHR30408:SF12">
    <property type="entry name" value="TYPE I RESTRICTION ENZYME MJAVIII SPECIFICITY SUBUNIT"/>
    <property type="match status" value="1"/>
</dbReference>
<name>S6EWF6_LACLL</name>
<dbReference type="SUPFAM" id="SSF116734">
    <property type="entry name" value="DNA methylase specificity domain"/>
    <property type="match status" value="2"/>
</dbReference>
<feature type="domain" description="Type I restriction modification DNA specificity" evidence="5">
    <location>
        <begin position="21"/>
        <end position="193"/>
    </location>
</feature>
<comment type="similarity">
    <text evidence="1">Belongs to the type-I restriction system S methylase family.</text>
</comment>
<evidence type="ECO:0000256" key="3">
    <source>
        <dbReference type="ARBA" id="ARBA00023125"/>
    </source>
</evidence>
<evidence type="ECO:0000313" key="7">
    <source>
        <dbReference type="Proteomes" id="UP000015361"/>
    </source>
</evidence>
<dbReference type="RefSeq" id="WP_021721929.1">
    <property type="nucleotide sequence ID" value="NZ_CBLU010000005.1"/>
</dbReference>
<feature type="coiled-coil region" evidence="4">
    <location>
        <begin position="388"/>
        <end position="415"/>
    </location>
</feature>
<dbReference type="CDD" id="cd17283">
    <property type="entry name" value="RMtype1_S_Hpy180ORF7835P_TRD2-CR2_like"/>
    <property type="match status" value="1"/>
</dbReference>
<feature type="domain" description="Type I restriction modification DNA specificity" evidence="5">
    <location>
        <begin position="223"/>
        <end position="406"/>
    </location>
</feature>
<keyword evidence="3" id="KW-0238">DNA-binding</keyword>
<accession>S6EWF6</accession>
<dbReference type="PANTHER" id="PTHR30408">
    <property type="entry name" value="TYPE-1 RESTRICTION ENZYME ECOKI SPECIFICITY PROTEIN"/>
    <property type="match status" value="1"/>
</dbReference>
<organism evidence="6 7">
    <name type="scientific">Lactococcus lactis subsp. lactis A12</name>
    <dbReference type="NCBI Taxonomy" id="1137134"/>
    <lineage>
        <taxon>Bacteria</taxon>
        <taxon>Bacillati</taxon>
        <taxon>Bacillota</taxon>
        <taxon>Bacilli</taxon>
        <taxon>Lactobacillales</taxon>
        <taxon>Streptococcaceae</taxon>
        <taxon>Lactococcus</taxon>
    </lineage>
</organism>
<dbReference type="InterPro" id="IPR044946">
    <property type="entry name" value="Restrct_endonuc_typeI_TRD_sf"/>
</dbReference>
<dbReference type="GO" id="GO:0003677">
    <property type="term" value="F:DNA binding"/>
    <property type="evidence" value="ECO:0007669"/>
    <property type="project" value="UniProtKB-KW"/>
</dbReference>